<comment type="caution">
    <text evidence="1">The sequence shown here is derived from an EMBL/GenBank/DDBJ whole genome shotgun (WGS) entry which is preliminary data.</text>
</comment>
<dbReference type="GO" id="GO:0004803">
    <property type="term" value="F:transposase activity"/>
    <property type="evidence" value="ECO:0007669"/>
    <property type="project" value="InterPro"/>
</dbReference>
<sequence length="88" mass="10222">MKKSRFTETQIVSILKEADAGVLVKDICRKHGISEPTYYNWKSKYGGMEASDLKRMKEMEAELSRLKRMYADLALENHALKDLIEKKL</sequence>
<evidence type="ECO:0000313" key="1">
    <source>
        <dbReference type="EMBL" id="GFO62080.1"/>
    </source>
</evidence>
<dbReference type="Proteomes" id="UP000556026">
    <property type="component" value="Unassembled WGS sequence"/>
</dbReference>
<keyword evidence="2" id="KW-1185">Reference proteome</keyword>
<organism evidence="1 2">
    <name type="scientific">Geomonas silvestris</name>
    <dbReference type="NCBI Taxonomy" id="2740184"/>
    <lineage>
        <taxon>Bacteria</taxon>
        <taxon>Pseudomonadati</taxon>
        <taxon>Thermodesulfobacteriota</taxon>
        <taxon>Desulfuromonadia</taxon>
        <taxon>Geobacterales</taxon>
        <taxon>Geobacteraceae</taxon>
        <taxon>Geomonas</taxon>
    </lineage>
</organism>
<dbReference type="Pfam" id="PF01527">
    <property type="entry name" value="HTH_Tnp_1"/>
    <property type="match status" value="1"/>
</dbReference>
<gene>
    <name evidence="1" type="ORF">GMST_44050</name>
</gene>
<dbReference type="EMBL" id="BLXX01000035">
    <property type="protein sequence ID" value="GFO62080.1"/>
    <property type="molecule type" value="Genomic_DNA"/>
</dbReference>
<protein>
    <submittedName>
        <fullName evidence="1">Transposase</fullName>
    </submittedName>
</protein>
<evidence type="ECO:0000313" key="2">
    <source>
        <dbReference type="Proteomes" id="UP000556026"/>
    </source>
</evidence>
<proteinExistence type="predicted"/>
<dbReference type="InterPro" id="IPR002514">
    <property type="entry name" value="Transposase_8"/>
</dbReference>
<name>A0A6V8MPX3_9BACT</name>
<dbReference type="PANTHER" id="PTHR33609">
    <property type="entry name" value="LOW CALCIUM RESPONSE LOCUS PROTEIN S"/>
    <property type="match status" value="1"/>
</dbReference>
<accession>A0A6V8MPX3</accession>
<reference evidence="2" key="1">
    <citation type="submission" date="2020-06" db="EMBL/GenBank/DDBJ databases">
        <title>Draft genomic sequence of Geomonas sp. Red330.</title>
        <authorList>
            <person name="Itoh H."/>
            <person name="Zhenxing X."/>
            <person name="Ushijima N."/>
            <person name="Masuda Y."/>
            <person name="Shiratori Y."/>
            <person name="Senoo K."/>
        </authorList>
    </citation>
    <scope>NUCLEOTIDE SEQUENCE [LARGE SCALE GENOMIC DNA]</scope>
    <source>
        <strain evidence="2">Red330</strain>
    </source>
</reference>
<dbReference type="SUPFAM" id="SSF46689">
    <property type="entry name" value="Homeodomain-like"/>
    <property type="match status" value="1"/>
</dbReference>
<dbReference type="GO" id="GO:0006313">
    <property type="term" value="P:DNA transposition"/>
    <property type="evidence" value="ECO:0007669"/>
    <property type="project" value="InterPro"/>
</dbReference>
<dbReference type="PANTHER" id="PTHR33609:SF5">
    <property type="entry name" value="LOW CALCIUM RESPONSE LOCUS PROTEIN S"/>
    <property type="match status" value="1"/>
</dbReference>
<dbReference type="InterPro" id="IPR052546">
    <property type="entry name" value="Transposase_8_domain"/>
</dbReference>
<dbReference type="InterPro" id="IPR009057">
    <property type="entry name" value="Homeodomain-like_sf"/>
</dbReference>
<dbReference type="GO" id="GO:0003677">
    <property type="term" value="F:DNA binding"/>
    <property type="evidence" value="ECO:0007669"/>
    <property type="project" value="InterPro"/>
</dbReference>
<dbReference type="AlphaFoldDB" id="A0A6V8MPX3"/>